<keyword evidence="5" id="KW-0812">Transmembrane</keyword>
<sequence>MHNINQGATSKGGGSPRGAGAPLAHPSDPHAQQLLFLQAPSIAAAAAAPPQMAAAYALYPAYLPVQQPYAPPTGFAAAPAAGAGLQLQLLPGAAYAGAEAYGYAYAPLQLPQQMPQQPPPPTRQGQQQPQIVQQPQLGPQQPQQHQLEGSSAPSYAQPSPFSMFRAPLGGPATARAYAGGGGGSHGWRGARGGPAAAHAGPASAALAAAAGRRAAPYSGLNVEDVMAVLIRRPHGSSVVQTVGHLLPALDSRALAALLKEMHKRGMAPAATELFDWLRGLPPGHECGALADVYTYTTMIAQCTGPSQLRRALGLAADMRARGVPLNTHTFSALINVCIKAGEPQLALDSYAQMLSEGLVPNLVTYNTLLEAFAKQAMWEEAMSALESLQGQGLCPETRTYNVVMNACNAAGRHAHALAVFGAMTAAGRAPTTASFNAAIAAHCGLGNLDAAWASLQEMANRSCERTPATFTTLLRAAEAAGEWRFALDALDAMADSGLRLTPQAYACAIGACAAAGQLAAARDLTARLCGGGRGGAGAAPTHLLISMHDRCCDWRAAHAVFDDLEASGVRPDGASFGALTAALWGSGAAAGCLLALRVFEQACDLGVFKLSLRVDEGEACVVFTLPTFGAGMAIIGLWRLFQELALRLARDGAGILRRRVLLLVGQPSEAASAQVVEAMAAFCATRGTPFTLAEPADRAAAAGPGAAARLTAPSDAIIKWLASAVPAGAVAASAGAPGPGALMVPPALLRGLAHDAILANQADSSSSAAAIYARIRSSGGGSSRRASGDEGTAGGAAAAAAVAAALPLLGAASGFARGGAAASQAFTGSSSTSAFATGGLTSPGATPSVSRSLTPAGSLGSLLATATAAMAGSPPPPIALAMSPPLSAALLPPLALVAAQDSVPLPPGPAPSVAAAAAAAAAHFAGLSPMSLSLSALQLPPAGSGSFGARSAGTAGSTGSRSPSAAASATMGAVSAAMAVLCGSLLSGPGGELPEAAVLGHGAREVAAQAAAHPLSRGVPPHRVAELSLAAARRAAGLWPAWPRALVLVAGCADPEAAAARPDLAAFISALAAAAAAAAMGGPRVA</sequence>
<feature type="domain" description="PROP1-like PPR" evidence="6">
    <location>
        <begin position="295"/>
        <end position="471"/>
    </location>
</feature>
<feature type="repeat" description="PPR" evidence="3">
    <location>
        <begin position="326"/>
        <end position="360"/>
    </location>
</feature>
<comment type="caution">
    <text evidence="7">The sequence shown here is derived from an EMBL/GenBank/DDBJ whole genome shotgun (WGS) entry which is preliminary data.</text>
</comment>
<feature type="repeat" description="PPR" evidence="3">
    <location>
        <begin position="396"/>
        <end position="430"/>
    </location>
</feature>
<feature type="compositionally biased region" description="Gly residues" evidence="4">
    <location>
        <begin position="178"/>
        <end position="192"/>
    </location>
</feature>
<reference evidence="7 8" key="1">
    <citation type="journal article" date="2018" name="Sci. Rep.">
        <title>Raphidocelis subcapitata (=Pseudokirchneriella subcapitata) provides an insight into genome evolution and environmental adaptations in the Sphaeropleales.</title>
        <authorList>
            <person name="Suzuki S."/>
            <person name="Yamaguchi H."/>
            <person name="Nakajima N."/>
            <person name="Kawachi M."/>
        </authorList>
    </citation>
    <scope>NUCLEOTIDE SEQUENCE [LARGE SCALE GENOMIC DNA]</scope>
    <source>
        <strain evidence="7 8">NIES-35</strain>
    </source>
</reference>
<dbReference type="InterPro" id="IPR011990">
    <property type="entry name" value="TPR-like_helical_dom_sf"/>
</dbReference>
<organism evidence="7 8">
    <name type="scientific">Raphidocelis subcapitata</name>
    <dbReference type="NCBI Taxonomy" id="307507"/>
    <lineage>
        <taxon>Eukaryota</taxon>
        <taxon>Viridiplantae</taxon>
        <taxon>Chlorophyta</taxon>
        <taxon>core chlorophytes</taxon>
        <taxon>Chlorophyceae</taxon>
        <taxon>CS clade</taxon>
        <taxon>Sphaeropleales</taxon>
        <taxon>Selenastraceae</taxon>
        <taxon>Raphidocelis</taxon>
    </lineage>
</organism>
<feature type="repeat" description="PPR" evidence="3">
    <location>
        <begin position="431"/>
        <end position="465"/>
    </location>
</feature>
<dbReference type="AlphaFoldDB" id="A0A2V0NZH8"/>
<feature type="repeat" description="PPR" evidence="3">
    <location>
        <begin position="361"/>
        <end position="395"/>
    </location>
</feature>
<dbReference type="EMBL" id="BDRX01000029">
    <property type="protein sequence ID" value="GBF92082.1"/>
    <property type="molecule type" value="Genomic_DNA"/>
</dbReference>
<feature type="region of interest" description="Disordered" evidence="4">
    <location>
        <begin position="1"/>
        <end position="27"/>
    </location>
</feature>
<gene>
    <name evidence="7" type="ORF">Rsub_04429</name>
</gene>
<feature type="compositionally biased region" description="Low complexity" evidence="4">
    <location>
        <begin position="123"/>
        <end position="147"/>
    </location>
</feature>
<feature type="region of interest" description="Disordered" evidence="4">
    <location>
        <begin position="177"/>
        <end position="198"/>
    </location>
</feature>
<keyword evidence="5" id="KW-1133">Transmembrane helix</keyword>
<accession>A0A2V0NZH8</accession>
<dbReference type="PANTHER" id="PTHR47447">
    <property type="entry name" value="OS03G0856100 PROTEIN"/>
    <property type="match status" value="1"/>
</dbReference>
<evidence type="ECO:0000256" key="3">
    <source>
        <dbReference type="PROSITE-ProRule" id="PRU00708"/>
    </source>
</evidence>
<dbReference type="InParanoid" id="A0A2V0NZH8"/>
<evidence type="ECO:0000256" key="4">
    <source>
        <dbReference type="SAM" id="MobiDB-lite"/>
    </source>
</evidence>
<dbReference type="NCBIfam" id="TIGR00756">
    <property type="entry name" value="PPR"/>
    <property type="match status" value="3"/>
</dbReference>
<evidence type="ECO:0000256" key="5">
    <source>
        <dbReference type="SAM" id="Phobius"/>
    </source>
</evidence>
<dbReference type="InterPro" id="IPR002885">
    <property type="entry name" value="PPR_rpt"/>
</dbReference>
<feature type="transmembrane region" description="Helical" evidence="5">
    <location>
        <begin position="620"/>
        <end position="641"/>
    </location>
</feature>
<dbReference type="STRING" id="307507.A0A2V0NZH8"/>
<dbReference type="Pfam" id="PF17177">
    <property type="entry name" value="PPR_long"/>
    <property type="match status" value="1"/>
</dbReference>
<keyword evidence="2" id="KW-0677">Repeat</keyword>
<feature type="compositionally biased region" description="Polar residues" evidence="4">
    <location>
        <begin position="148"/>
        <end position="160"/>
    </location>
</feature>
<evidence type="ECO:0000313" key="7">
    <source>
        <dbReference type="EMBL" id="GBF92082.1"/>
    </source>
</evidence>
<evidence type="ECO:0000256" key="1">
    <source>
        <dbReference type="ARBA" id="ARBA00007626"/>
    </source>
</evidence>
<dbReference type="Proteomes" id="UP000247498">
    <property type="component" value="Unassembled WGS sequence"/>
</dbReference>
<dbReference type="PANTHER" id="PTHR47447:SF17">
    <property type="entry name" value="OS12G0638900 PROTEIN"/>
    <property type="match status" value="1"/>
</dbReference>
<dbReference type="Gene3D" id="1.25.40.10">
    <property type="entry name" value="Tetratricopeptide repeat domain"/>
    <property type="match status" value="2"/>
</dbReference>
<dbReference type="PROSITE" id="PS51375">
    <property type="entry name" value="PPR"/>
    <property type="match status" value="5"/>
</dbReference>
<feature type="repeat" description="PPR" evidence="3">
    <location>
        <begin position="291"/>
        <end position="325"/>
    </location>
</feature>
<evidence type="ECO:0000256" key="2">
    <source>
        <dbReference type="ARBA" id="ARBA00022737"/>
    </source>
</evidence>
<feature type="transmembrane region" description="Helical" evidence="5">
    <location>
        <begin position="576"/>
        <end position="599"/>
    </location>
</feature>
<feature type="region of interest" description="Disordered" evidence="4">
    <location>
        <begin position="111"/>
        <end position="164"/>
    </location>
</feature>
<evidence type="ECO:0000259" key="6">
    <source>
        <dbReference type="Pfam" id="PF17177"/>
    </source>
</evidence>
<dbReference type="InterPro" id="IPR033443">
    <property type="entry name" value="PROP1-like_PPR_dom"/>
</dbReference>
<keyword evidence="8" id="KW-1185">Reference proteome</keyword>
<comment type="similarity">
    <text evidence="1">Belongs to the PPR family. P subfamily.</text>
</comment>
<proteinExistence type="inferred from homology"/>
<keyword evidence="5" id="KW-0472">Membrane</keyword>
<evidence type="ECO:0000313" key="8">
    <source>
        <dbReference type="Proteomes" id="UP000247498"/>
    </source>
</evidence>
<dbReference type="OrthoDB" id="185373at2759"/>
<name>A0A2V0NZH8_9CHLO</name>
<protein>
    <recommendedName>
        <fullName evidence="6">PROP1-like PPR domain-containing protein</fullName>
    </recommendedName>
</protein>